<evidence type="ECO:0008006" key="5">
    <source>
        <dbReference type="Google" id="ProtNLM"/>
    </source>
</evidence>
<dbReference type="PANTHER" id="PTHR23048">
    <property type="entry name" value="MYOSIN LIGHT CHAIN 1, 3"/>
    <property type="match status" value="1"/>
</dbReference>
<evidence type="ECO:0000313" key="4">
    <source>
        <dbReference type="Proteomes" id="UP000626109"/>
    </source>
</evidence>
<organism evidence="3 4">
    <name type="scientific">Polarella glacialis</name>
    <name type="common">Dinoflagellate</name>
    <dbReference type="NCBI Taxonomy" id="89957"/>
    <lineage>
        <taxon>Eukaryota</taxon>
        <taxon>Sar</taxon>
        <taxon>Alveolata</taxon>
        <taxon>Dinophyceae</taxon>
        <taxon>Suessiales</taxon>
        <taxon>Suessiaceae</taxon>
        <taxon>Polarella</taxon>
    </lineage>
</organism>
<dbReference type="AlphaFoldDB" id="A0A813IFS3"/>
<dbReference type="EMBL" id="CAJNNW010010502">
    <property type="protein sequence ID" value="CAE8652174.1"/>
    <property type="molecule type" value="Genomic_DNA"/>
</dbReference>
<name>A0A813IFS3_POLGL</name>
<dbReference type="SUPFAM" id="SSF47473">
    <property type="entry name" value="EF-hand"/>
    <property type="match status" value="1"/>
</dbReference>
<proteinExistence type="predicted"/>
<accession>A0A813IFS3</accession>
<gene>
    <name evidence="3" type="ORF">PGLA2088_LOCUS9501</name>
</gene>
<dbReference type="GO" id="GO:0016460">
    <property type="term" value="C:myosin II complex"/>
    <property type="evidence" value="ECO:0007669"/>
    <property type="project" value="TreeGrafter"/>
</dbReference>
<reference evidence="3" key="1">
    <citation type="submission" date="2021-02" db="EMBL/GenBank/DDBJ databases">
        <authorList>
            <person name="Dougan E. K."/>
            <person name="Rhodes N."/>
            <person name="Thang M."/>
            <person name="Chan C."/>
        </authorList>
    </citation>
    <scope>NUCLEOTIDE SEQUENCE</scope>
</reference>
<dbReference type="GO" id="GO:0046872">
    <property type="term" value="F:metal ion binding"/>
    <property type="evidence" value="ECO:0007669"/>
    <property type="project" value="UniProtKB-KW"/>
</dbReference>
<protein>
    <recommendedName>
        <fullName evidence="5">Calmodulin</fullName>
    </recommendedName>
</protein>
<keyword evidence="2" id="KW-0677">Repeat</keyword>
<sequence>MPSPAMAMSNSGLSPQQVQTFTDMFKGLCHDGESVISSSRLREVMESLGENVSDEDLLSMRKELDAGSISDIKLDQFLDLMRKRVKDEQLSAEDLRLIAEALGEQLSDTELAEMMSVGGADLRLSSLLKLLVGT</sequence>
<dbReference type="Proteomes" id="UP000626109">
    <property type="component" value="Unassembled WGS sequence"/>
</dbReference>
<dbReference type="InterPro" id="IPR050230">
    <property type="entry name" value="CALM/Myosin/TropC-like"/>
</dbReference>
<keyword evidence="1" id="KW-0479">Metal-binding</keyword>
<dbReference type="PANTHER" id="PTHR23048:SF0">
    <property type="entry name" value="CALMODULIN LIKE 3"/>
    <property type="match status" value="1"/>
</dbReference>
<comment type="caution">
    <text evidence="3">The sequence shown here is derived from an EMBL/GenBank/DDBJ whole genome shotgun (WGS) entry which is preliminary data.</text>
</comment>
<dbReference type="Gene3D" id="1.10.238.10">
    <property type="entry name" value="EF-hand"/>
    <property type="match status" value="1"/>
</dbReference>
<dbReference type="InterPro" id="IPR011992">
    <property type="entry name" value="EF-hand-dom_pair"/>
</dbReference>
<evidence type="ECO:0000256" key="2">
    <source>
        <dbReference type="ARBA" id="ARBA00022737"/>
    </source>
</evidence>
<evidence type="ECO:0000256" key="1">
    <source>
        <dbReference type="ARBA" id="ARBA00022723"/>
    </source>
</evidence>
<evidence type="ECO:0000313" key="3">
    <source>
        <dbReference type="EMBL" id="CAE8652174.1"/>
    </source>
</evidence>